<organism evidence="1 2">
    <name type="scientific">Tomitella cavernea</name>
    <dbReference type="NCBI Taxonomy" id="1387982"/>
    <lineage>
        <taxon>Bacteria</taxon>
        <taxon>Bacillati</taxon>
        <taxon>Actinomycetota</taxon>
        <taxon>Actinomycetes</taxon>
        <taxon>Mycobacteriales</taxon>
        <taxon>Tomitella</taxon>
    </lineage>
</organism>
<protein>
    <recommendedName>
        <fullName evidence="3">DNA-binding protein</fullName>
    </recommendedName>
</protein>
<dbReference type="RefSeq" id="WP_200175153.1">
    <property type="nucleotide sequence ID" value="NZ_BAABKQ010000001.1"/>
</dbReference>
<accession>A0ABP9CSY7</accession>
<comment type="caution">
    <text evidence="1">The sequence shown here is derived from an EMBL/GenBank/DDBJ whole genome shotgun (WGS) entry which is preliminary data.</text>
</comment>
<evidence type="ECO:0008006" key="3">
    <source>
        <dbReference type="Google" id="ProtNLM"/>
    </source>
</evidence>
<gene>
    <name evidence="1" type="ORF">GCM10023353_23240</name>
</gene>
<dbReference type="EMBL" id="BAABKQ010000001">
    <property type="protein sequence ID" value="GAA4816414.1"/>
    <property type="molecule type" value="Genomic_DNA"/>
</dbReference>
<evidence type="ECO:0000313" key="1">
    <source>
        <dbReference type="EMBL" id="GAA4816414.1"/>
    </source>
</evidence>
<name>A0ABP9CSY7_9ACTN</name>
<sequence>MPEEEWIDVAAAAERYHCSTSKIRRWVKQGELEMRLTSSDIDGRWVFTTWVRVRDLDDVSGVTARKEHVRKIRATAQPLTDEQKRAIRKVFLAHLLEREAKRKRARIGGATAK</sequence>
<proteinExistence type="predicted"/>
<dbReference type="Proteomes" id="UP001500839">
    <property type="component" value="Unassembled WGS sequence"/>
</dbReference>
<evidence type="ECO:0000313" key="2">
    <source>
        <dbReference type="Proteomes" id="UP001500839"/>
    </source>
</evidence>
<reference evidence="2" key="1">
    <citation type="journal article" date="2019" name="Int. J. Syst. Evol. Microbiol.">
        <title>The Global Catalogue of Microorganisms (GCM) 10K type strain sequencing project: providing services to taxonomists for standard genome sequencing and annotation.</title>
        <authorList>
            <consortium name="The Broad Institute Genomics Platform"/>
            <consortium name="The Broad Institute Genome Sequencing Center for Infectious Disease"/>
            <person name="Wu L."/>
            <person name="Ma J."/>
        </authorList>
    </citation>
    <scope>NUCLEOTIDE SEQUENCE [LARGE SCALE GENOMIC DNA]</scope>
    <source>
        <strain evidence="2">JCM 18542</strain>
    </source>
</reference>
<keyword evidence="2" id="KW-1185">Reference proteome</keyword>